<dbReference type="HOGENOM" id="CLU_1019195_0_0_12"/>
<dbReference type="RefSeq" id="WP_013701835.1">
    <property type="nucleotide sequence ID" value="NC_015385.1"/>
</dbReference>
<feature type="binding site" evidence="1">
    <location>
        <position position="191"/>
    </location>
    <ligand>
        <name>a divalent metal cation</name>
        <dbReference type="ChEBI" id="CHEBI:60240"/>
        <label>1</label>
    </ligand>
</feature>
<reference evidence="2 3" key="1">
    <citation type="journal article" date="2011" name="Stand. Genomic Sci.">
        <title>Complete genome sequence of Treponema succinifaciens type strain (6091).</title>
        <authorList>
            <person name="Han C."/>
            <person name="Gronow S."/>
            <person name="Teshima H."/>
            <person name="Lapidus A."/>
            <person name="Nolan M."/>
            <person name="Lucas S."/>
            <person name="Hammon N."/>
            <person name="Deshpande S."/>
            <person name="Cheng J.F."/>
            <person name="Zeytun A."/>
            <person name="Tapia R."/>
            <person name="Goodwin L."/>
            <person name="Pitluck S."/>
            <person name="Liolios K."/>
            <person name="Pagani I."/>
            <person name="Ivanova N."/>
            <person name="Mavromatis K."/>
            <person name="Mikhailova N."/>
            <person name="Huntemann M."/>
            <person name="Pati A."/>
            <person name="Chen A."/>
            <person name="Palaniappan K."/>
            <person name="Land M."/>
            <person name="Hauser L."/>
            <person name="Brambilla E.M."/>
            <person name="Rohde M."/>
            <person name="Goker M."/>
            <person name="Woyke T."/>
            <person name="Bristow J."/>
            <person name="Eisen J.A."/>
            <person name="Markowitz V."/>
            <person name="Hugenholtz P."/>
            <person name="Kyrpides N.C."/>
            <person name="Klenk H.P."/>
            <person name="Detter J.C."/>
        </authorList>
    </citation>
    <scope>NUCLEOTIDE SEQUENCE [LARGE SCALE GENOMIC DNA]</scope>
    <source>
        <strain evidence="3">ATCC 33096 / DSM 2489 / 6091</strain>
    </source>
</reference>
<dbReference type="Pfam" id="PF01026">
    <property type="entry name" value="TatD_DNase"/>
    <property type="match status" value="1"/>
</dbReference>
<dbReference type="STRING" id="869209.Tresu_1657"/>
<dbReference type="OrthoDB" id="356365at2"/>
<feature type="binding site" evidence="1">
    <location>
        <position position="6"/>
    </location>
    <ligand>
        <name>a divalent metal cation</name>
        <dbReference type="ChEBI" id="CHEBI:60240"/>
        <label>1</label>
    </ligand>
</feature>
<dbReference type="GeneID" id="302998812"/>
<keyword evidence="1" id="KW-0479">Metal-binding</keyword>
<dbReference type="InterPro" id="IPR001130">
    <property type="entry name" value="TatD-like"/>
</dbReference>
<sequence length="245" mass="27643">MFCDSHLHIAECEDFVPAHFCCSCAHSKEEFFIQEEIALKSGGKVLCAFGLHPQKTLLENIDFLESLLVQKRILAVGETGFDFFTPELKSCEVQQKKAFEMCLELATEHKVSLVIHDRKALDLVFFYSSALKKCTSVVFHSFAFTARDAVSILNHGINAYFSFGKPLMNGNKKSIGCVKELPLERILLETDAPYQTSKGEEKTSPLQIKQVYEKTCEIRGMNMEELENCVLKNFFNAFGIAGNIF</sequence>
<dbReference type="Gene3D" id="3.20.20.140">
    <property type="entry name" value="Metal-dependent hydrolases"/>
    <property type="match status" value="1"/>
</dbReference>
<evidence type="ECO:0000313" key="2">
    <source>
        <dbReference type="EMBL" id="AEB14554.1"/>
    </source>
</evidence>
<feature type="binding site" evidence="1">
    <location>
        <position position="140"/>
    </location>
    <ligand>
        <name>a divalent metal cation</name>
        <dbReference type="ChEBI" id="CHEBI:60240"/>
        <label>2</label>
    </ligand>
</feature>
<dbReference type="KEGG" id="tsu:Tresu_1657"/>
<dbReference type="PIRSF" id="PIRSF005902">
    <property type="entry name" value="DNase_TatD"/>
    <property type="match status" value="1"/>
</dbReference>
<dbReference type="EMBL" id="CP002631">
    <property type="protein sequence ID" value="AEB14554.1"/>
    <property type="molecule type" value="Genomic_DNA"/>
</dbReference>
<feature type="binding site" evidence="1">
    <location>
        <position position="8"/>
    </location>
    <ligand>
        <name>a divalent metal cation</name>
        <dbReference type="ChEBI" id="CHEBI:60240"/>
        <label>1</label>
    </ligand>
</feature>
<dbReference type="PANTHER" id="PTHR46124:SF2">
    <property type="entry name" value="D-AMINOACYL-TRNA DEACYLASE"/>
    <property type="match status" value="1"/>
</dbReference>
<protein>
    <submittedName>
        <fullName evidence="2">TatD-related deoxyribonuclease</fullName>
    </submittedName>
</protein>
<keyword evidence="3" id="KW-1185">Reference proteome</keyword>
<evidence type="ECO:0000256" key="1">
    <source>
        <dbReference type="PIRSR" id="PIRSR005902-1"/>
    </source>
</evidence>
<accession>F2NSB8</accession>
<dbReference type="AlphaFoldDB" id="F2NSB8"/>
<dbReference type="GO" id="GO:0046872">
    <property type="term" value="F:metal ion binding"/>
    <property type="evidence" value="ECO:0007669"/>
    <property type="project" value="UniProtKB-KW"/>
</dbReference>
<name>F2NSB8_TRES6</name>
<gene>
    <name evidence="2" type="ordered locus">Tresu_1657</name>
</gene>
<reference evidence="3" key="2">
    <citation type="submission" date="2011-04" db="EMBL/GenBank/DDBJ databases">
        <title>The complete genome of chromosome of Treponema succinifaciens DSM 2489.</title>
        <authorList>
            <person name="Lucas S."/>
            <person name="Copeland A."/>
            <person name="Lapidus A."/>
            <person name="Bruce D."/>
            <person name="Goodwin L."/>
            <person name="Pitluck S."/>
            <person name="Peters L."/>
            <person name="Kyrpides N."/>
            <person name="Mavromatis K."/>
            <person name="Ivanova N."/>
            <person name="Ovchinnikova G."/>
            <person name="Teshima H."/>
            <person name="Detter J.C."/>
            <person name="Tapia R."/>
            <person name="Han C."/>
            <person name="Land M."/>
            <person name="Hauser L."/>
            <person name="Markowitz V."/>
            <person name="Cheng J.-F."/>
            <person name="Hugenholtz P."/>
            <person name="Woyke T."/>
            <person name="Wu D."/>
            <person name="Gronow S."/>
            <person name="Wellnitz S."/>
            <person name="Brambilla E."/>
            <person name="Klenk H.-P."/>
            <person name="Eisen J.A."/>
        </authorList>
    </citation>
    <scope>NUCLEOTIDE SEQUENCE [LARGE SCALE GENOMIC DNA]</scope>
    <source>
        <strain evidence="3">ATCC 33096 / DSM 2489 / 6091</strain>
    </source>
</reference>
<dbReference type="eggNOG" id="COG0084">
    <property type="taxonomic scope" value="Bacteria"/>
</dbReference>
<evidence type="ECO:0000313" key="3">
    <source>
        <dbReference type="Proteomes" id="UP000006852"/>
    </source>
</evidence>
<feature type="binding site" evidence="1">
    <location>
        <position position="116"/>
    </location>
    <ligand>
        <name>a divalent metal cation</name>
        <dbReference type="ChEBI" id="CHEBI:60240"/>
        <label>2</label>
    </ligand>
</feature>
<dbReference type="GO" id="GO:0016788">
    <property type="term" value="F:hydrolase activity, acting on ester bonds"/>
    <property type="evidence" value="ECO:0007669"/>
    <property type="project" value="InterPro"/>
</dbReference>
<dbReference type="InterPro" id="IPR032466">
    <property type="entry name" value="Metal_Hydrolase"/>
</dbReference>
<feature type="binding site" evidence="1">
    <location>
        <position position="78"/>
    </location>
    <ligand>
        <name>a divalent metal cation</name>
        <dbReference type="ChEBI" id="CHEBI:60240"/>
        <label>1</label>
    </ligand>
</feature>
<organism evidence="2 3">
    <name type="scientific">Treponema succinifaciens (strain ATCC 33096 / DSM 2489 / 6091)</name>
    <dbReference type="NCBI Taxonomy" id="869209"/>
    <lineage>
        <taxon>Bacteria</taxon>
        <taxon>Pseudomonadati</taxon>
        <taxon>Spirochaetota</taxon>
        <taxon>Spirochaetia</taxon>
        <taxon>Spirochaetales</taxon>
        <taxon>Treponemataceae</taxon>
        <taxon>Treponema</taxon>
    </lineage>
</organism>
<dbReference type="PANTHER" id="PTHR46124">
    <property type="entry name" value="D-AMINOACYL-TRNA DEACYLASE"/>
    <property type="match status" value="1"/>
</dbReference>
<dbReference type="SUPFAM" id="SSF51556">
    <property type="entry name" value="Metallo-dependent hydrolases"/>
    <property type="match status" value="1"/>
</dbReference>
<dbReference type="Proteomes" id="UP000006852">
    <property type="component" value="Chromosome"/>
</dbReference>
<proteinExistence type="predicted"/>